<proteinExistence type="predicted"/>
<dbReference type="EMBL" id="AZHC01000031">
    <property type="protein sequence ID" value="OAA37251.1"/>
    <property type="molecule type" value="Genomic_DNA"/>
</dbReference>
<dbReference type="Proteomes" id="UP000243498">
    <property type="component" value="Unassembled WGS sequence"/>
</dbReference>
<feature type="signal peptide" evidence="1">
    <location>
        <begin position="1"/>
        <end position="17"/>
    </location>
</feature>
<evidence type="ECO:0000313" key="2">
    <source>
        <dbReference type="EMBL" id="OAA37251.1"/>
    </source>
</evidence>
<evidence type="ECO:0000313" key="3">
    <source>
        <dbReference type="Proteomes" id="UP000243498"/>
    </source>
</evidence>
<accession>A0A166YTY0</accession>
<organism evidence="2 3">
    <name type="scientific">Metarhizium rileyi (strain RCEF 4871)</name>
    <name type="common">Nomuraea rileyi</name>
    <dbReference type="NCBI Taxonomy" id="1649241"/>
    <lineage>
        <taxon>Eukaryota</taxon>
        <taxon>Fungi</taxon>
        <taxon>Dikarya</taxon>
        <taxon>Ascomycota</taxon>
        <taxon>Pezizomycotina</taxon>
        <taxon>Sordariomycetes</taxon>
        <taxon>Hypocreomycetidae</taxon>
        <taxon>Hypocreales</taxon>
        <taxon>Clavicipitaceae</taxon>
        <taxon>Metarhizium</taxon>
    </lineage>
</organism>
<gene>
    <name evidence="2" type="ORF">NOR_07267</name>
</gene>
<reference evidence="2 3" key="1">
    <citation type="journal article" date="2016" name="Genome Biol. Evol.">
        <title>Divergent and convergent evolution of fungal pathogenicity.</title>
        <authorList>
            <person name="Shang Y."/>
            <person name="Xiao G."/>
            <person name="Zheng P."/>
            <person name="Cen K."/>
            <person name="Zhan S."/>
            <person name="Wang C."/>
        </authorList>
    </citation>
    <scope>NUCLEOTIDE SEQUENCE [LARGE SCALE GENOMIC DNA]</scope>
    <source>
        <strain evidence="2 3">RCEF 4871</strain>
    </source>
</reference>
<dbReference type="AlphaFoldDB" id="A0A166YTY0"/>
<keyword evidence="1" id="KW-0732">Signal</keyword>
<keyword evidence="3" id="KW-1185">Reference proteome</keyword>
<comment type="caution">
    <text evidence="2">The sequence shown here is derived from an EMBL/GenBank/DDBJ whole genome shotgun (WGS) entry which is preliminary data.</text>
</comment>
<name>A0A166YTY0_METRR</name>
<feature type="chain" id="PRO_5007882934" evidence="1">
    <location>
        <begin position="18"/>
        <end position="413"/>
    </location>
</feature>
<protein>
    <submittedName>
        <fullName evidence="2">Uncharacterized protein</fullName>
    </submittedName>
</protein>
<evidence type="ECO:0000256" key="1">
    <source>
        <dbReference type="SAM" id="SignalP"/>
    </source>
</evidence>
<dbReference type="OrthoDB" id="5153211at2759"/>
<sequence length="413" mass="46100">MKLYLALVAGLVGLSVAAPGTGPYLSEGEAKLEEKYKETLKNLTQENGFKAATMGEILKNIGLRGANKIAATAGYGDQWRFGYLFATSSYEMSEENGKEWAKNLATTAIGSLPQGFGAIAGIVGFLNLMKTTVIAIDKATFPELYAKKEMDETCFTKNGRTYSDLCNNCKSHLYLSMLGRINDCSKETVVRRDANVDRNRVIGFCSGVVLCDGYDGGGTHKIISQASRYDPVQRFWCMSREERMGVLLNDQIGETFRSNILEFDTEKLRKALEPVCKEVMGGTVENQCPTRDELKAAEKEYPPIEFCMPGKSRAEQKMDEAKYEQDPTDPDLFAVAETNMQYRREEGGYGVWTGQCGHYRDSSDGQLNHGCCGPFEYETRSYSWAKPEDGQGWCHIAGDEHKVPEELRRIEME</sequence>